<name>A0A2Z5ZHQ4_9PROT</name>
<dbReference type="AlphaFoldDB" id="A0A2Z5ZHQ4"/>
<dbReference type="KEGG" id="aot:AcetOri_orf02649"/>
<accession>A0A2Z5ZHQ4</accession>
<gene>
    <name evidence="1" type="ORF">AcetOrient_orf02649</name>
</gene>
<protein>
    <submittedName>
        <fullName evidence="1">Uncharacterized protein</fullName>
    </submittedName>
</protein>
<proteinExistence type="predicted"/>
<dbReference type="Proteomes" id="UP000270034">
    <property type="component" value="Chromosome"/>
</dbReference>
<organism evidence="1 2">
    <name type="scientific">Acetobacter orientalis</name>
    <dbReference type="NCBI Taxonomy" id="146474"/>
    <lineage>
        <taxon>Bacteria</taxon>
        <taxon>Pseudomonadati</taxon>
        <taxon>Pseudomonadota</taxon>
        <taxon>Alphaproteobacteria</taxon>
        <taxon>Acetobacterales</taxon>
        <taxon>Acetobacteraceae</taxon>
        <taxon>Acetobacter</taxon>
    </lineage>
</organism>
<reference evidence="1 2" key="1">
    <citation type="submission" date="2018-02" db="EMBL/GenBank/DDBJ databases">
        <title>Acetobacter orientalis genome.</title>
        <authorList>
            <person name="Nakashima N."/>
            <person name="Tamura T."/>
        </authorList>
    </citation>
    <scope>NUCLEOTIDE SEQUENCE [LARGE SCALE GENOMIC DNA]</scope>
    <source>
        <strain evidence="1 2">FAN1</strain>
    </source>
</reference>
<dbReference type="EMBL" id="AP018515">
    <property type="protein sequence ID" value="BBC80120.1"/>
    <property type="molecule type" value="Genomic_DNA"/>
</dbReference>
<evidence type="ECO:0000313" key="1">
    <source>
        <dbReference type="EMBL" id="BBC80120.1"/>
    </source>
</evidence>
<sequence>MLCFGAFVLPTRQRKESKAGPKGLGLKRTIKRVCLVL</sequence>
<evidence type="ECO:0000313" key="2">
    <source>
        <dbReference type="Proteomes" id="UP000270034"/>
    </source>
</evidence>